<dbReference type="SUPFAM" id="SSF51338">
    <property type="entry name" value="Composite domain of metallo-dependent hydrolases"/>
    <property type="match status" value="1"/>
</dbReference>
<dbReference type="GO" id="GO:0016810">
    <property type="term" value="F:hydrolase activity, acting on carbon-nitrogen (but not peptide) bonds"/>
    <property type="evidence" value="ECO:0007669"/>
    <property type="project" value="InterPro"/>
</dbReference>
<dbReference type="RefSeq" id="WP_188680900.1">
    <property type="nucleotide sequence ID" value="NZ_BMGP01000007.1"/>
</dbReference>
<keyword evidence="3" id="KW-1185">Reference proteome</keyword>
<dbReference type="InterPro" id="IPR033932">
    <property type="entry name" value="YtcJ-like"/>
</dbReference>
<dbReference type="AlphaFoldDB" id="A0A917BFB1"/>
<comment type="caution">
    <text evidence="2">The sequence shown here is derived from an EMBL/GenBank/DDBJ whole genome shotgun (WGS) entry which is preliminary data.</text>
</comment>
<dbReference type="SUPFAM" id="SSF51556">
    <property type="entry name" value="Metallo-dependent hydrolases"/>
    <property type="match status" value="1"/>
</dbReference>
<dbReference type="Gene3D" id="3.20.20.140">
    <property type="entry name" value="Metal-dependent hydrolases"/>
    <property type="match status" value="1"/>
</dbReference>
<gene>
    <name evidence="2" type="ORF">GCM10011399_36260</name>
</gene>
<dbReference type="Pfam" id="PF07969">
    <property type="entry name" value="Amidohydro_3"/>
    <property type="match status" value="1"/>
</dbReference>
<dbReference type="EMBL" id="BMGP01000007">
    <property type="protein sequence ID" value="GGF40159.1"/>
    <property type="molecule type" value="Genomic_DNA"/>
</dbReference>
<organism evidence="2 3">
    <name type="scientific">Subtercola lobariae</name>
    <dbReference type="NCBI Taxonomy" id="1588641"/>
    <lineage>
        <taxon>Bacteria</taxon>
        <taxon>Bacillati</taxon>
        <taxon>Actinomycetota</taxon>
        <taxon>Actinomycetes</taxon>
        <taxon>Micrococcales</taxon>
        <taxon>Microbacteriaceae</taxon>
        <taxon>Subtercola</taxon>
    </lineage>
</organism>
<evidence type="ECO:0000313" key="2">
    <source>
        <dbReference type="EMBL" id="GGF40159.1"/>
    </source>
</evidence>
<name>A0A917BFB1_9MICO</name>
<dbReference type="Proteomes" id="UP000598775">
    <property type="component" value="Unassembled WGS sequence"/>
</dbReference>
<dbReference type="Gene3D" id="3.10.310.70">
    <property type="match status" value="1"/>
</dbReference>
<feature type="domain" description="Amidohydrolase 3" evidence="1">
    <location>
        <begin position="60"/>
        <end position="545"/>
    </location>
</feature>
<dbReference type="PANTHER" id="PTHR22642:SF2">
    <property type="entry name" value="PROTEIN LONG AFTER FAR-RED 3"/>
    <property type="match status" value="1"/>
</dbReference>
<sequence length="550" mass="58239">MASTLFIGRIITMEEGAPRGGVNGAGESEPAPDAVLVEGDRIVAVGRQEEVRALARADAEVVELGTRCLMPGLIEPHGHPSAAAVLMSDYVLDIRPVTLTTADDVMAVLRAEVGAKPGGVCANGWDPLLQKGLINPTIEVLDELAGATPLVILHNSGHSVYFNSAAAAVAGVTDATPDPAGASFGRDANGRLTGVGYEAGAVFQVAGPVLSRAQGDFVRVFRDELVRVNRAGVTTIADLSWEASTQAGLDAVRAEHSLTARLRLYEMSAPGARASVPVGYGDDVVRQIGVKTWADGSPWIGNIATSFAYLDTPATRAMGLEPGHRGALNFDREQIVAIARQYASEGWQLACHAHGDLAIDATLDAWQQVIEENHLTDHRFRLEHVGAMTPAQFERAAALGVCVSIFADHVYYWGEVLVDDLFGPEHGGRWADTAAALAAGLEPTFHNDGTVTPLEPFRNMATAMTRRTRSGRVLDQATGIDLVDALRAHTTSAAKQLFAEDIVGSITPGKYADLVVIDRDPFAVTPVQLAETRVLATYFAGELVFGSSAP</sequence>
<dbReference type="InterPro" id="IPR011059">
    <property type="entry name" value="Metal-dep_hydrolase_composite"/>
</dbReference>
<accession>A0A917BFB1</accession>
<dbReference type="CDD" id="cd01300">
    <property type="entry name" value="YtcJ_like"/>
    <property type="match status" value="1"/>
</dbReference>
<dbReference type="InterPro" id="IPR013108">
    <property type="entry name" value="Amidohydro_3"/>
</dbReference>
<protein>
    <recommendedName>
        <fullName evidence="1">Amidohydrolase 3 domain-containing protein</fullName>
    </recommendedName>
</protein>
<reference evidence="2 3" key="1">
    <citation type="journal article" date="2014" name="Int. J. Syst. Evol. Microbiol.">
        <title>Complete genome sequence of Corynebacterium casei LMG S-19264T (=DSM 44701T), isolated from a smear-ripened cheese.</title>
        <authorList>
            <consortium name="US DOE Joint Genome Institute (JGI-PGF)"/>
            <person name="Walter F."/>
            <person name="Albersmeier A."/>
            <person name="Kalinowski J."/>
            <person name="Ruckert C."/>
        </authorList>
    </citation>
    <scope>NUCLEOTIDE SEQUENCE [LARGE SCALE GENOMIC DNA]</scope>
    <source>
        <strain evidence="2 3">CGMCC 1.12976</strain>
    </source>
</reference>
<evidence type="ECO:0000313" key="3">
    <source>
        <dbReference type="Proteomes" id="UP000598775"/>
    </source>
</evidence>
<dbReference type="PANTHER" id="PTHR22642">
    <property type="entry name" value="IMIDAZOLONEPROPIONASE"/>
    <property type="match status" value="1"/>
</dbReference>
<evidence type="ECO:0000259" key="1">
    <source>
        <dbReference type="Pfam" id="PF07969"/>
    </source>
</evidence>
<dbReference type="Gene3D" id="2.30.40.10">
    <property type="entry name" value="Urease, subunit C, domain 1"/>
    <property type="match status" value="1"/>
</dbReference>
<proteinExistence type="predicted"/>
<dbReference type="InterPro" id="IPR032466">
    <property type="entry name" value="Metal_Hydrolase"/>
</dbReference>